<gene>
    <name evidence="8" type="ORF">MNBD_ALPHA05-768</name>
</gene>
<dbReference type="PANTHER" id="PTHR33406">
    <property type="entry name" value="MEMBRANE PROTEIN MJ1562-RELATED"/>
    <property type="match status" value="1"/>
</dbReference>
<feature type="transmembrane region" description="Helical" evidence="6">
    <location>
        <begin position="289"/>
        <end position="309"/>
    </location>
</feature>
<keyword evidence="3 6" id="KW-0812">Transmembrane</keyword>
<dbReference type="Pfam" id="PF03176">
    <property type="entry name" value="MMPL"/>
    <property type="match status" value="1"/>
</dbReference>
<proteinExistence type="predicted"/>
<dbReference type="Gene3D" id="1.20.1640.10">
    <property type="entry name" value="Multidrug efflux transporter AcrB transmembrane domain"/>
    <property type="match status" value="1"/>
</dbReference>
<evidence type="ECO:0000256" key="5">
    <source>
        <dbReference type="ARBA" id="ARBA00023136"/>
    </source>
</evidence>
<evidence type="ECO:0000256" key="4">
    <source>
        <dbReference type="ARBA" id="ARBA00022989"/>
    </source>
</evidence>
<evidence type="ECO:0000259" key="7">
    <source>
        <dbReference type="Pfam" id="PF03176"/>
    </source>
</evidence>
<feature type="transmembrane region" description="Helical" evidence="6">
    <location>
        <begin position="342"/>
        <end position="362"/>
    </location>
</feature>
<feature type="transmembrane region" description="Helical" evidence="6">
    <location>
        <begin position="417"/>
        <end position="442"/>
    </location>
</feature>
<dbReference type="AlphaFoldDB" id="A0A3B0SB01"/>
<dbReference type="SUPFAM" id="SSF82866">
    <property type="entry name" value="Multidrug efflux transporter AcrB transmembrane domain"/>
    <property type="match status" value="1"/>
</dbReference>
<keyword evidence="4 6" id="KW-1133">Transmembrane helix</keyword>
<protein>
    <submittedName>
        <fullName evidence="8">Transporter</fullName>
    </submittedName>
</protein>
<feature type="transmembrane region" description="Helical" evidence="6">
    <location>
        <begin position="391"/>
        <end position="411"/>
    </location>
</feature>
<dbReference type="EMBL" id="UOEH01000338">
    <property type="protein sequence ID" value="VAW01460.1"/>
    <property type="molecule type" value="Genomic_DNA"/>
</dbReference>
<feature type="domain" description="Membrane transport protein MMPL" evidence="7">
    <location>
        <begin position="235"/>
        <end position="445"/>
    </location>
</feature>
<comment type="subcellular location">
    <subcellularLocation>
        <location evidence="1">Cell membrane</location>
        <topology evidence="1">Multi-pass membrane protein</topology>
    </subcellularLocation>
</comment>
<name>A0A3B0SB01_9ZZZZ</name>
<reference evidence="8" key="1">
    <citation type="submission" date="2018-06" db="EMBL/GenBank/DDBJ databases">
        <authorList>
            <person name="Zhirakovskaya E."/>
        </authorList>
    </citation>
    <scope>NUCLEOTIDE SEQUENCE</scope>
</reference>
<keyword evidence="5 6" id="KW-0472">Membrane</keyword>
<keyword evidence="2" id="KW-1003">Cell membrane</keyword>
<evidence type="ECO:0000256" key="3">
    <source>
        <dbReference type="ARBA" id="ARBA00022692"/>
    </source>
</evidence>
<evidence type="ECO:0000256" key="1">
    <source>
        <dbReference type="ARBA" id="ARBA00004651"/>
    </source>
</evidence>
<feature type="transmembrane region" description="Helical" evidence="6">
    <location>
        <begin position="316"/>
        <end position="336"/>
    </location>
</feature>
<evidence type="ECO:0000256" key="2">
    <source>
        <dbReference type="ARBA" id="ARBA00022475"/>
    </source>
</evidence>
<organism evidence="8">
    <name type="scientific">hydrothermal vent metagenome</name>
    <dbReference type="NCBI Taxonomy" id="652676"/>
    <lineage>
        <taxon>unclassified sequences</taxon>
        <taxon>metagenomes</taxon>
        <taxon>ecological metagenomes</taxon>
    </lineage>
</organism>
<evidence type="ECO:0000256" key="6">
    <source>
        <dbReference type="SAM" id="Phobius"/>
    </source>
</evidence>
<dbReference type="GO" id="GO:0005886">
    <property type="term" value="C:plasma membrane"/>
    <property type="evidence" value="ECO:0007669"/>
    <property type="project" value="UniProtKB-SubCell"/>
</dbReference>
<dbReference type="PANTHER" id="PTHR33406:SF12">
    <property type="entry name" value="BLR2997 PROTEIN"/>
    <property type="match status" value="1"/>
</dbReference>
<dbReference type="InterPro" id="IPR050545">
    <property type="entry name" value="Mycobact_MmpL"/>
</dbReference>
<dbReference type="InterPro" id="IPR004869">
    <property type="entry name" value="MMPL_dom"/>
</dbReference>
<sequence length="453" mass="49511">AVARSKLVVVVFLVALAGAVYGITQIRINDNPVKWFAPNHEIRVADRALNQRFGGTYMAYLALSASQEDDAGAMADEIDKQLAGLATPAAQNLAREAREQSAKAGSADELLATLRASAETARDASSGDDDWYAWDDTLLALDAAAQSRGIFKSPEVLRYIEKLQLYLGETGLVGKSNSLTDIVKTVHRDLLLGNEEAFRIPDTRAAVAQTLITFQNSHRPQDLFKLVTPDYRKSVVWLQLKSGDNVDMSAVIDAVDKYFVENPPPQAISHDWFGLTYINVVWQDRMVSGMARAFLGSFIIVLILMTLLFRSFAWGLLSMAPLTITIGIIYGAIGLIGKDYDMPVAVLSSLSLGLAIDYAIHFNVRSRQLYRKFGDWTQTAKAAFGEPARAIFRNVVVIGAGFLPLLLAPLVPYQTVGVFISAILVLAGVATLLLTPALITVFQKSLFPERSVK</sequence>
<accession>A0A3B0SB01</accession>
<evidence type="ECO:0000313" key="8">
    <source>
        <dbReference type="EMBL" id="VAW01460.1"/>
    </source>
</evidence>
<feature type="non-terminal residue" evidence="8">
    <location>
        <position position="1"/>
    </location>
</feature>